<sequence length="85" mass="9034">MDSQEGQRLRLLTLLSLYDLLPYSLSNPPDGSAPSTLEEAIGTQAVQRCLDALANQNPQSLPGILAGILRSSSKSNSCCGSTRSR</sequence>
<dbReference type="AlphaFoldDB" id="A0A9P6JSG9"/>
<evidence type="ECO:0000313" key="3">
    <source>
        <dbReference type="Proteomes" id="UP000807306"/>
    </source>
</evidence>
<keyword evidence="3" id="KW-1185">Reference proteome</keyword>
<name>A0A9P6JSG9_9AGAR</name>
<dbReference type="OrthoDB" id="3025094at2759"/>
<dbReference type="Proteomes" id="UP000807306">
    <property type="component" value="Unassembled WGS sequence"/>
</dbReference>
<organism evidence="2 3">
    <name type="scientific">Crepidotus variabilis</name>
    <dbReference type="NCBI Taxonomy" id="179855"/>
    <lineage>
        <taxon>Eukaryota</taxon>
        <taxon>Fungi</taxon>
        <taxon>Dikarya</taxon>
        <taxon>Basidiomycota</taxon>
        <taxon>Agaricomycotina</taxon>
        <taxon>Agaricomycetes</taxon>
        <taxon>Agaricomycetidae</taxon>
        <taxon>Agaricales</taxon>
        <taxon>Agaricineae</taxon>
        <taxon>Crepidotaceae</taxon>
        <taxon>Crepidotus</taxon>
    </lineage>
</organism>
<gene>
    <name evidence="2" type="ORF">CPB83DRAFT_850238</name>
</gene>
<feature type="signal peptide" evidence="1">
    <location>
        <begin position="1"/>
        <end position="26"/>
    </location>
</feature>
<evidence type="ECO:0000313" key="2">
    <source>
        <dbReference type="EMBL" id="KAF9530749.1"/>
    </source>
</evidence>
<evidence type="ECO:0000256" key="1">
    <source>
        <dbReference type="SAM" id="SignalP"/>
    </source>
</evidence>
<comment type="caution">
    <text evidence="2">The sequence shown here is derived from an EMBL/GenBank/DDBJ whole genome shotgun (WGS) entry which is preliminary data.</text>
</comment>
<dbReference type="EMBL" id="MU157838">
    <property type="protein sequence ID" value="KAF9530749.1"/>
    <property type="molecule type" value="Genomic_DNA"/>
</dbReference>
<proteinExistence type="predicted"/>
<accession>A0A9P6JSG9</accession>
<reference evidence="2" key="1">
    <citation type="submission" date="2020-11" db="EMBL/GenBank/DDBJ databases">
        <authorList>
            <consortium name="DOE Joint Genome Institute"/>
            <person name="Ahrendt S."/>
            <person name="Riley R."/>
            <person name="Andreopoulos W."/>
            <person name="Labutti K."/>
            <person name="Pangilinan J."/>
            <person name="Ruiz-Duenas F.J."/>
            <person name="Barrasa J.M."/>
            <person name="Sanchez-Garcia M."/>
            <person name="Camarero S."/>
            <person name="Miyauchi S."/>
            <person name="Serrano A."/>
            <person name="Linde D."/>
            <person name="Babiker R."/>
            <person name="Drula E."/>
            <person name="Ayuso-Fernandez I."/>
            <person name="Pacheco R."/>
            <person name="Padilla G."/>
            <person name="Ferreira P."/>
            <person name="Barriuso J."/>
            <person name="Kellner H."/>
            <person name="Castanera R."/>
            <person name="Alfaro M."/>
            <person name="Ramirez L."/>
            <person name="Pisabarro A.G."/>
            <person name="Kuo A."/>
            <person name="Tritt A."/>
            <person name="Lipzen A."/>
            <person name="He G."/>
            <person name="Yan M."/>
            <person name="Ng V."/>
            <person name="Cullen D."/>
            <person name="Martin F."/>
            <person name="Rosso M.-N."/>
            <person name="Henrissat B."/>
            <person name="Hibbett D."/>
            <person name="Martinez A.T."/>
            <person name="Grigoriev I.V."/>
        </authorList>
    </citation>
    <scope>NUCLEOTIDE SEQUENCE</scope>
    <source>
        <strain evidence="2">CBS 506.95</strain>
    </source>
</reference>
<keyword evidence="1" id="KW-0732">Signal</keyword>
<protein>
    <submittedName>
        <fullName evidence="2">Uncharacterized protein</fullName>
    </submittedName>
</protein>
<feature type="chain" id="PRO_5040243310" evidence="1">
    <location>
        <begin position="27"/>
        <end position="85"/>
    </location>
</feature>